<evidence type="ECO:0000256" key="6">
    <source>
        <dbReference type="ARBA" id="ARBA00022989"/>
    </source>
</evidence>
<dbReference type="Pfam" id="PF00003">
    <property type="entry name" value="7tm_3"/>
    <property type="match status" value="1"/>
</dbReference>
<name>A0A1Y2HZN6_9FUNG</name>
<gene>
    <name evidence="12" type="ORF">BCR44DRAFT_1427397</name>
</gene>
<dbReference type="PROSITE" id="PS50259">
    <property type="entry name" value="G_PROTEIN_RECEP_F3_4"/>
    <property type="match status" value="1"/>
</dbReference>
<feature type="chain" id="PRO_5013050682" description="G-protein coupled receptors family 3 profile domain-containing protein" evidence="9">
    <location>
        <begin position="40"/>
        <end position="891"/>
    </location>
</feature>
<evidence type="ECO:0000256" key="3">
    <source>
        <dbReference type="ARBA" id="ARBA00022448"/>
    </source>
</evidence>
<evidence type="ECO:0000256" key="4">
    <source>
        <dbReference type="ARBA" id="ARBA00022692"/>
    </source>
</evidence>
<feature type="transmembrane region" description="Helical" evidence="8">
    <location>
        <begin position="472"/>
        <end position="493"/>
    </location>
</feature>
<evidence type="ECO:0000256" key="9">
    <source>
        <dbReference type="SAM" id="SignalP"/>
    </source>
</evidence>
<comment type="caution">
    <text evidence="12">The sequence shown here is derived from an EMBL/GenBank/DDBJ whole genome shotgun (WGS) entry which is preliminary data.</text>
</comment>
<feature type="transmembrane region" description="Helical" evidence="8">
    <location>
        <begin position="436"/>
        <end position="460"/>
    </location>
</feature>
<feature type="transmembrane region" description="Helical" evidence="8">
    <location>
        <begin position="597"/>
        <end position="617"/>
    </location>
</feature>
<dbReference type="OrthoDB" id="2157358at2759"/>
<dbReference type="PANTHER" id="PTHR43649">
    <property type="entry name" value="ARABINOSE-BINDING PROTEIN-RELATED"/>
    <property type="match status" value="1"/>
</dbReference>
<dbReference type="EMBL" id="MCFL01000006">
    <property type="protein sequence ID" value="ORZ39191.1"/>
    <property type="molecule type" value="Genomic_DNA"/>
</dbReference>
<dbReference type="Pfam" id="PF01547">
    <property type="entry name" value="SBP_bac_1"/>
    <property type="match status" value="1"/>
</dbReference>
<dbReference type="AlphaFoldDB" id="A0A1Y2HZN6"/>
<protein>
    <recommendedName>
        <fullName evidence="14">G-protein coupled receptors family 3 profile domain-containing protein</fullName>
    </recommendedName>
</protein>
<evidence type="ECO:0000313" key="13">
    <source>
        <dbReference type="Proteomes" id="UP000193411"/>
    </source>
</evidence>
<keyword evidence="3" id="KW-0813">Transport</keyword>
<comment type="similarity">
    <text evidence="2">Belongs to the bacterial solute-binding protein 1 family.</text>
</comment>
<dbReference type="Gene3D" id="3.40.190.10">
    <property type="entry name" value="Periplasmic binding protein-like II"/>
    <property type="match status" value="2"/>
</dbReference>
<evidence type="ECO:0000256" key="5">
    <source>
        <dbReference type="ARBA" id="ARBA00022729"/>
    </source>
</evidence>
<keyword evidence="13" id="KW-1185">Reference proteome</keyword>
<feature type="transmembrane region" description="Helical" evidence="8">
    <location>
        <begin position="544"/>
        <end position="565"/>
    </location>
</feature>
<feature type="signal peptide" evidence="9">
    <location>
        <begin position="1"/>
        <end position="39"/>
    </location>
</feature>
<reference evidence="12 13" key="1">
    <citation type="submission" date="2016-07" db="EMBL/GenBank/DDBJ databases">
        <title>Pervasive Adenine N6-methylation of Active Genes in Fungi.</title>
        <authorList>
            <consortium name="DOE Joint Genome Institute"/>
            <person name="Mondo S.J."/>
            <person name="Dannebaum R.O."/>
            <person name="Kuo R.C."/>
            <person name="Labutti K."/>
            <person name="Haridas S."/>
            <person name="Kuo A."/>
            <person name="Salamov A."/>
            <person name="Ahrendt S.R."/>
            <person name="Lipzen A."/>
            <person name="Sullivan W."/>
            <person name="Andreopoulos W.B."/>
            <person name="Clum A."/>
            <person name="Lindquist E."/>
            <person name="Daum C."/>
            <person name="Ramamoorthy G.K."/>
            <person name="Gryganskyi A."/>
            <person name="Culley D."/>
            <person name="Magnuson J.K."/>
            <person name="James T.Y."/>
            <person name="O'Malley M.A."/>
            <person name="Stajich J.E."/>
            <person name="Spatafora J.W."/>
            <person name="Visel A."/>
            <person name="Grigoriev I.V."/>
        </authorList>
    </citation>
    <scope>NUCLEOTIDE SEQUENCE [LARGE SCALE GENOMIC DNA]</scope>
    <source>
        <strain evidence="12 13">PL171</strain>
    </source>
</reference>
<keyword evidence="7 8" id="KW-0472">Membrane</keyword>
<dbReference type="PANTHER" id="PTHR43649:SF34">
    <property type="entry name" value="ABC TRANSPORTER PERIPLASMIC-BINDING PROTEIN YCJN-RELATED"/>
    <property type="match status" value="1"/>
</dbReference>
<dbReference type="STRING" id="765915.A0A1Y2HZN6"/>
<evidence type="ECO:0008006" key="14">
    <source>
        <dbReference type="Google" id="ProtNLM"/>
    </source>
</evidence>
<dbReference type="InterPro" id="IPR017978">
    <property type="entry name" value="GPCR_3_C"/>
</dbReference>
<organism evidence="12 13">
    <name type="scientific">Catenaria anguillulae PL171</name>
    <dbReference type="NCBI Taxonomy" id="765915"/>
    <lineage>
        <taxon>Eukaryota</taxon>
        <taxon>Fungi</taxon>
        <taxon>Fungi incertae sedis</taxon>
        <taxon>Blastocladiomycota</taxon>
        <taxon>Blastocladiomycetes</taxon>
        <taxon>Blastocladiales</taxon>
        <taxon>Catenariaceae</taxon>
        <taxon>Catenaria</taxon>
    </lineage>
</organism>
<proteinExistence type="inferred from homology"/>
<dbReference type="InterPro" id="IPR050490">
    <property type="entry name" value="Bact_solute-bd_prot1"/>
</dbReference>
<comment type="subcellular location">
    <subcellularLocation>
        <location evidence="1">Membrane</location>
        <topology evidence="1">Multi-pass membrane protein</topology>
    </subcellularLocation>
</comment>
<dbReference type="GO" id="GO:0004930">
    <property type="term" value="F:G protein-coupled receptor activity"/>
    <property type="evidence" value="ECO:0007669"/>
    <property type="project" value="InterPro"/>
</dbReference>
<dbReference type="SUPFAM" id="SSF53850">
    <property type="entry name" value="Periplasmic binding protein-like II"/>
    <property type="match status" value="1"/>
</dbReference>
<evidence type="ECO:0000256" key="7">
    <source>
        <dbReference type="ARBA" id="ARBA00023136"/>
    </source>
</evidence>
<evidence type="ECO:0000259" key="10">
    <source>
        <dbReference type="PROSITE" id="PS50003"/>
    </source>
</evidence>
<feature type="transmembrane region" description="Helical" evidence="8">
    <location>
        <begin position="660"/>
        <end position="680"/>
    </location>
</feature>
<keyword evidence="6 8" id="KW-1133">Transmembrane helix</keyword>
<dbReference type="Proteomes" id="UP000193411">
    <property type="component" value="Unassembled WGS sequence"/>
</dbReference>
<dbReference type="PROSITE" id="PS50003">
    <property type="entry name" value="PH_DOMAIN"/>
    <property type="match status" value="1"/>
</dbReference>
<evidence type="ECO:0000313" key="12">
    <source>
        <dbReference type="EMBL" id="ORZ39191.1"/>
    </source>
</evidence>
<dbReference type="GO" id="GO:0016020">
    <property type="term" value="C:membrane"/>
    <property type="evidence" value="ECO:0007669"/>
    <property type="project" value="UniProtKB-SubCell"/>
</dbReference>
<feature type="domain" description="G-protein coupled receptors family 3 profile" evidence="11">
    <location>
        <begin position="448"/>
        <end position="526"/>
    </location>
</feature>
<feature type="transmembrane region" description="Helical" evidence="8">
    <location>
        <begin position="629"/>
        <end position="648"/>
    </location>
</feature>
<keyword evidence="4 8" id="KW-0812">Transmembrane</keyword>
<feature type="transmembrane region" description="Helical" evidence="8">
    <location>
        <begin position="505"/>
        <end position="524"/>
    </location>
</feature>
<sequence length="891" mass="95822">MRDSNPSWGLHSRLCSHSATTMVFWILILVCLSCQLVDAVTTVRVLVPGAFNQDNWNTHRNITAAFAARTGIQVEFVTMVWVFDAHFYVATAVNTMFSSKDGFVDIFALDVVWIGDYGEYLMPLDGDAALAAVLSQHNPQNVAAGMYGGQLKAVPQSADYGVLYSRMDLLNRYGYSAPPTTTNPAFVGLTNQVSAYEGLTCNALEWTYAEDAGVMLEPDRTLSSFDQTSAIGQRVLAVGKRIRRWQANGWMSIGLTEGSSGREWIRGNALFMRNWPHMSVYTFEAGVTWPWRLTRLPTGAATLGGWLWGANKYTNNPNATKQVLGLFASTEWQRSRAVLGGAPPTIPTLYNDPDVCNVLPVCEVVQQLKIARRPSSASGVKYPEVSKAIYTYWFDIARGSGGTVESILDTMNREIAKILDIDILGPATNVAAGAPAVAAFGAVAGIEIVLLVAALGWFVFLSKTPVVRNIGLAFLGPVTVGLMMQLVVVFLTVGVPNSATCQARFWIHGMGYSLAVVSVCFRLFRLWSISWNPFLTDRSAPTKAAAVVLAPSLLVSIAILIGFSVSNAIGANEIKLSRTRYFGCVSADPLVKSTVHIVWYCWLGAQMLAACFAGIKASKLTTAPPESRALTVCIANAAFVPIILIPFVDLDLVDQPTVYILRSLTVVFPIGLFIGVYLAPRAWLALQYWRDPAAAAEKDSESHASMMGSTMTTGGNGLSTFAASAAPGNAGGKGAHNAGPTVQASAIVSLSAHGAGAATPSTATGQQAPAVDLKKLVQVTLKTFDFGCEGIATMRSADRAWLLPCKPWTLMRVYLLQKEGLLVLQHLSSQSSVARGTSVPLSVIKTVTQTSPNEFALDTYGGLVHQLMVSTAEDTKKWVGAIESVIKNRKG</sequence>
<evidence type="ECO:0000256" key="1">
    <source>
        <dbReference type="ARBA" id="ARBA00004141"/>
    </source>
</evidence>
<dbReference type="InterPro" id="IPR006059">
    <property type="entry name" value="SBP"/>
</dbReference>
<evidence type="ECO:0000256" key="2">
    <source>
        <dbReference type="ARBA" id="ARBA00008520"/>
    </source>
</evidence>
<dbReference type="InterPro" id="IPR001849">
    <property type="entry name" value="PH_domain"/>
</dbReference>
<accession>A0A1Y2HZN6</accession>
<dbReference type="SUPFAM" id="SSF50729">
    <property type="entry name" value="PH domain-like"/>
    <property type="match status" value="1"/>
</dbReference>
<evidence type="ECO:0000256" key="8">
    <source>
        <dbReference type="SAM" id="Phobius"/>
    </source>
</evidence>
<feature type="domain" description="PH" evidence="10">
    <location>
        <begin position="785"/>
        <end position="887"/>
    </location>
</feature>
<keyword evidence="5 9" id="KW-0732">Signal</keyword>
<evidence type="ECO:0000259" key="11">
    <source>
        <dbReference type="PROSITE" id="PS50259"/>
    </source>
</evidence>